<sequence length="104" mass="12882">MISRFESFLQVVDKRIFFKPEALLSYGENKDFTRLENWKQKKKFFMGKFEHDDEYEAEVREKPEDYKMEESEEEDEKEDEEEEDQGKTHEIVRKFAYHVLPYRK</sequence>
<accession>A0A2G5SBC4</accession>
<dbReference type="Proteomes" id="UP000230233">
    <property type="component" value="Unassembled WGS sequence"/>
</dbReference>
<keyword evidence="3" id="KW-1185">Reference proteome</keyword>
<evidence type="ECO:0000313" key="3">
    <source>
        <dbReference type="Proteomes" id="UP000230233"/>
    </source>
</evidence>
<evidence type="ECO:0000313" key="2">
    <source>
        <dbReference type="EMBL" id="PIC12340.1"/>
    </source>
</evidence>
<dbReference type="EMBL" id="PDUG01000024">
    <property type="protein sequence ID" value="PIC12340.1"/>
    <property type="molecule type" value="Genomic_DNA"/>
</dbReference>
<name>A0A2G5SBC4_9PELO</name>
<feature type="region of interest" description="Disordered" evidence="1">
    <location>
        <begin position="59"/>
        <end position="89"/>
    </location>
</feature>
<gene>
    <name evidence="2" type="ORF">B9Z55_028480</name>
</gene>
<feature type="compositionally biased region" description="Acidic residues" evidence="1">
    <location>
        <begin position="70"/>
        <end position="84"/>
    </location>
</feature>
<reference evidence="3" key="1">
    <citation type="submission" date="2017-10" db="EMBL/GenBank/DDBJ databases">
        <title>Rapid genome shrinkage in a self-fertile nematode reveals novel sperm competition proteins.</title>
        <authorList>
            <person name="Yin D."/>
            <person name="Schwarz E.M."/>
            <person name="Thomas C.G."/>
            <person name="Felde R.L."/>
            <person name="Korf I.F."/>
            <person name="Cutter A.D."/>
            <person name="Schartner C.M."/>
            <person name="Ralston E.J."/>
            <person name="Meyer B.J."/>
            <person name="Haag E.S."/>
        </authorList>
    </citation>
    <scope>NUCLEOTIDE SEQUENCE [LARGE SCALE GENOMIC DNA]</scope>
    <source>
        <strain evidence="3">JU1422</strain>
    </source>
</reference>
<comment type="caution">
    <text evidence="2">The sequence shown here is derived from an EMBL/GenBank/DDBJ whole genome shotgun (WGS) entry which is preliminary data.</text>
</comment>
<organism evidence="2 3">
    <name type="scientific">Caenorhabditis nigoni</name>
    <dbReference type="NCBI Taxonomy" id="1611254"/>
    <lineage>
        <taxon>Eukaryota</taxon>
        <taxon>Metazoa</taxon>
        <taxon>Ecdysozoa</taxon>
        <taxon>Nematoda</taxon>
        <taxon>Chromadorea</taxon>
        <taxon>Rhabditida</taxon>
        <taxon>Rhabditina</taxon>
        <taxon>Rhabditomorpha</taxon>
        <taxon>Rhabditoidea</taxon>
        <taxon>Rhabditidae</taxon>
        <taxon>Peloderinae</taxon>
        <taxon>Caenorhabditis</taxon>
    </lineage>
</organism>
<feature type="compositionally biased region" description="Basic and acidic residues" evidence="1">
    <location>
        <begin position="59"/>
        <end position="69"/>
    </location>
</feature>
<dbReference type="AlphaFoldDB" id="A0A2G5SBC4"/>
<evidence type="ECO:0000256" key="1">
    <source>
        <dbReference type="SAM" id="MobiDB-lite"/>
    </source>
</evidence>
<proteinExistence type="predicted"/>
<protein>
    <submittedName>
        <fullName evidence="2">Uncharacterized protein</fullName>
    </submittedName>
</protein>